<keyword evidence="2" id="KW-1185">Reference proteome</keyword>
<dbReference type="Pfam" id="PF13650">
    <property type="entry name" value="Asp_protease_2"/>
    <property type="match status" value="2"/>
</dbReference>
<evidence type="ECO:0000313" key="1">
    <source>
        <dbReference type="EMBL" id="GAA3928445.1"/>
    </source>
</evidence>
<dbReference type="Proteomes" id="UP001501727">
    <property type="component" value="Unassembled WGS sequence"/>
</dbReference>
<dbReference type="EMBL" id="BAAAZU010000024">
    <property type="protein sequence ID" value="GAA3928445.1"/>
    <property type="molecule type" value="Genomic_DNA"/>
</dbReference>
<comment type="caution">
    <text evidence="1">The sequence shown here is derived from an EMBL/GenBank/DDBJ whole genome shotgun (WGS) entry which is preliminary data.</text>
</comment>
<proteinExistence type="predicted"/>
<dbReference type="InterPro" id="IPR021109">
    <property type="entry name" value="Peptidase_aspartic_dom_sf"/>
</dbReference>
<sequence length="269" mass="28577">MDDACALADVPLADALVHVPFETVDGRIYVQARVNGRGPFRFAIDTGASGMGRADTSLVTLLGLSMHGEATTSDGVKSASVATTRLDSLELGGVVRRDLEVIARDYNSRNAPDAVFSGIIAREFFTDGLLVIDYPGKTLSFSREQRLPVSGDNVLSYERAFRVPVSIGALQTVGHLDTGANISFVLPQALYEKVAAGPLEQAGRAQLTNGRIDTGRATVRGPIRVGEISASDVEVRVSAQFPELLVGAHALQDAVVLIDQRSKSVAVCR</sequence>
<protein>
    <recommendedName>
        <fullName evidence="3">Clan AA aspartic protease</fullName>
    </recommendedName>
</protein>
<accession>A0ABP7MR21</accession>
<gene>
    <name evidence="1" type="ORF">GCM10022229_22670</name>
</gene>
<dbReference type="Gene3D" id="2.40.70.10">
    <property type="entry name" value="Acid Proteases"/>
    <property type="match status" value="2"/>
</dbReference>
<name>A0ABP7MR21_9GAMM</name>
<organism evidence="1 2">
    <name type="scientific">Luteimonas lutimaris</name>
    <dbReference type="NCBI Taxonomy" id="698645"/>
    <lineage>
        <taxon>Bacteria</taxon>
        <taxon>Pseudomonadati</taxon>
        <taxon>Pseudomonadota</taxon>
        <taxon>Gammaproteobacteria</taxon>
        <taxon>Lysobacterales</taxon>
        <taxon>Lysobacteraceae</taxon>
        <taxon>Luteimonas</taxon>
    </lineage>
</organism>
<evidence type="ECO:0008006" key="3">
    <source>
        <dbReference type="Google" id="ProtNLM"/>
    </source>
</evidence>
<evidence type="ECO:0000313" key="2">
    <source>
        <dbReference type="Proteomes" id="UP001501727"/>
    </source>
</evidence>
<reference evidence="2" key="1">
    <citation type="journal article" date="2019" name="Int. J. Syst. Evol. Microbiol.">
        <title>The Global Catalogue of Microorganisms (GCM) 10K type strain sequencing project: providing services to taxonomists for standard genome sequencing and annotation.</title>
        <authorList>
            <consortium name="The Broad Institute Genomics Platform"/>
            <consortium name="The Broad Institute Genome Sequencing Center for Infectious Disease"/>
            <person name="Wu L."/>
            <person name="Ma J."/>
        </authorList>
    </citation>
    <scope>NUCLEOTIDE SEQUENCE [LARGE SCALE GENOMIC DNA]</scope>
    <source>
        <strain evidence="2">JCM 16916</strain>
    </source>
</reference>